<keyword evidence="3" id="KW-0520">NAD</keyword>
<accession>A0A9R1AS10</accession>
<dbReference type="Proteomes" id="UP000324705">
    <property type="component" value="Chromosome 5B"/>
</dbReference>
<feature type="transmembrane region" description="Helical" evidence="5">
    <location>
        <begin position="6"/>
        <end position="30"/>
    </location>
</feature>
<feature type="transmembrane region" description="Helical" evidence="5">
    <location>
        <begin position="113"/>
        <end position="135"/>
    </location>
</feature>
<keyword evidence="9" id="KW-1185">Reference proteome</keyword>
<evidence type="ECO:0000256" key="5">
    <source>
        <dbReference type="SAM" id="Phobius"/>
    </source>
</evidence>
<feature type="transmembrane region" description="Helical" evidence="5">
    <location>
        <begin position="81"/>
        <end position="101"/>
    </location>
</feature>
<feature type="domain" description="NADH:quinone oxidoreductase/Mrp antiporter transmembrane" evidence="6">
    <location>
        <begin position="78"/>
        <end position="139"/>
    </location>
</feature>
<evidence type="ECO:0000259" key="6">
    <source>
        <dbReference type="Pfam" id="PF00361"/>
    </source>
</evidence>
<dbReference type="AlphaFoldDB" id="A0A9R1AS10"/>
<gene>
    <name evidence="8" type="ORF">TRITD_5Bv1G217370</name>
</gene>
<evidence type="ECO:0000256" key="2">
    <source>
        <dbReference type="ARBA" id="ARBA00022967"/>
    </source>
</evidence>
<dbReference type="GO" id="GO:0009536">
    <property type="term" value="C:plastid"/>
    <property type="evidence" value="ECO:0007669"/>
    <property type="project" value="UniProtKB-ARBA"/>
</dbReference>
<organism evidence="8 9">
    <name type="scientific">Triticum turgidum subsp. durum</name>
    <name type="common">Durum wheat</name>
    <name type="synonym">Triticum durum</name>
    <dbReference type="NCBI Taxonomy" id="4567"/>
    <lineage>
        <taxon>Eukaryota</taxon>
        <taxon>Viridiplantae</taxon>
        <taxon>Streptophyta</taxon>
        <taxon>Embryophyta</taxon>
        <taxon>Tracheophyta</taxon>
        <taxon>Spermatophyta</taxon>
        <taxon>Magnoliopsida</taxon>
        <taxon>Liliopsida</taxon>
        <taxon>Poales</taxon>
        <taxon>Poaceae</taxon>
        <taxon>BOP clade</taxon>
        <taxon>Pooideae</taxon>
        <taxon>Triticodae</taxon>
        <taxon>Triticeae</taxon>
        <taxon>Triticinae</taxon>
        <taxon>Triticum</taxon>
    </lineage>
</organism>
<protein>
    <recommendedName>
        <fullName evidence="10">NADH:quinone oxidoreductase/Mrp antiporter membrane subunit domain-containing protein</fullName>
    </recommendedName>
</protein>
<feature type="domain" description="NAD(P)H-quinone oxidoreductase subunit 2 N-terminal" evidence="7">
    <location>
        <begin position="1"/>
        <end position="72"/>
    </location>
</feature>
<evidence type="ECO:0008006" key="10">
    <source>
        <dbReference type="Google" id="ProtNLM"/>
    </source>
</evidence>
<dbReference type="PANTHER" id="PTHR45564">
    <property type="entry name" value="NAD(P)H-QUINONE OXIDOREDUCTASE SUBUNIT 2 B, CHLOROPLASTIC"/>
    <property type="match status" value="1"/>
</dbReference>
<dbReference type="InterPro" id="IPR001750">
    <property type="entry name" value="ND/Mrp_TM"/>
</dbReference>
<keyword evidence="5" id="KW-0812">Transmembrane</keyword>
<dbReference type="Gramene" id="TRITD5Bv1G217370.2">
    <property type="protein sequence ID" value="TRITD5Bv1G217370.2"/>
    <property type="gene ID" value="TRITD5Bv1G217370"/>
</dbReference>
<keyword evidence="1" id="KW-0150">Chloroplast</keyword>
<dbReference type="Pfam" id="PF00361">
    <property type="entry name" value="Proton_antipo_M"/>
    <property type="match status" value="1"/>
</dbReference>
<keyword evidence="5" id="KW-0472">Membrane</keyword>
<keyword evidence="5" id="KW-1133">Transmembrane helix</keyword>
<reference evidence="8 9" key="1">
    <citation type="submission" date="2017-09" db="EMBL/GenBank/DDBJ databases">
        <authorList>
            <consortium name="International Durum Wheat Genome Sequencing Consortium (IDWGSC)"/>
            <person name="Milanesi L."/>
        </authorList>
    </citation>
    <scope>NUCLEOTIDE SEQUENCE [LARGE SCALE GENOMIC DNA]</scope>
    <source>
        <strain evidence="9">cv. Svevo</strain>
    </source>
</reference>
<keyword evidence="4" id="KW-0793">Thylakoid</keyword>
<dbReference type="Pfam" id="PF19530">
    <property type="entry name" value="Ndh2_N"/>
    <property type="match status" value="1"/>
</dbReference>
<keyword evidence="1" id="KW-0934">Plastid</keyword>
<name>A0A9R1AS10_TRITD</name>
<dbReference type="InterPro" id="IPR045693">
    <property type="entry name" value="Ndh2_N"/>
</dbReference>
<proteinExistence type="predicted"/>
<evidence type="ECO:0000313" key="9">
    <source>
        <dbReference type="Proteomes" id="UP000324705"/>
    </source>
</evidence>
<feature type="transmembrane region" description="Helical" evidence="5">
    <location>
        <begin position="50"/>
        <end position="75"/>
    </location>
</feature>
<evidence type="ECO:0000313" key="8">
    <source>
        <dbReference type="EMBL" id="VAI38075.1"/>
    </source>
</evidence>
<dbReference type="PANTHER" id="PTHR45564:SF1">
    <property type="entry name" value="NAD(P)H-QUINONE OXIDOREDUCTASE SUBUNIT 2"/>
    <property type="match status" value="1"/>
</dbReference>
<keyword evidence="2" id="KW-1278">Translocase</keyword>
<dbReference type="EMBL" id="LT934120">
    <property type="protein sequence ID" value="VAI38075.1"/>
    <property type="molecule type" value="Genomic_DNA"/>
</dbReference>
<evidence type="ECO:0000256" key="1">
    <source>
        <dbReference type="ARBA" id="ARBA00022528"/>
    </source>
</evidence>
<sequence length="155" mass="17692">MKAFHLLLFNGSFIFPECILIFGLILLLLIDSTSDQKDRPWFYFISATKYIECTEMAITEFLLFVLTATLGGMFLCGANNLITIFVAPECFSLCSYLLSGYTKRDLRSNEATMKYLLMAGQALLFWFMVSLGYMVHLGGDRASRNCERSYQYTNV</sequence>
<evidence type="ECO:0000259" key="7">
    <source>
        <dbReference type="Pfam" id="PF19530"/>
    </source>
</evidence>
<evidence type="ECO:0000256" key="4">
    <source>
        <dbReference type="ARBA" id="ARBA00023078"/>
    </source>
</evidence>
<evidence type="ECO:0000256" key="3">
    <source>
        <dbReference type="ARBA" id="ARBA00023027"/>
    </source>
</evidence>